<dbReference type="InterPro" id="IPR000165">
    <property type="entry name" value="Glucoamylase"/>
</dbReference>
<dbReference type="GO" id="GO:0004339">
    <property type="term" value="F:glucan 1,4-alpha-glucosidase activity"/>
    <property type="evidence" value="ECO:0007669"/>
    <property type="project" value="UniProtKB-EC"/>
</dbReference>
<keyword evidence="5" id="KW-0119">Carbohydrate metabolism</keyword>
<dbReference type="InterPro" id="IPR011613">
    <property type="entry name" value="GH15-like"/>
</dbReference>
<evidence type="ECO:0000313" key="10">
    <source>
        <dbReference type="Proteomes" id="UP000637002"/>
    </source>
</evidence>
<dbReference type="PRINTS" id="PR00736">
    <property type="entry name" value="GLHYDRLASE15"/>
</dbReference>
<reference evidence="9" key="1">
    <citation type="journal article" date="2014" name="Int. J. Syst. Evol. Microbiol.">
        <title>Complete genome sequence of Corynebacterium casei LMG S-19264T (=DSM 44701T), isolated from a smear-ripened cheese.</title>
        <authorList>
            <consortium name="US DOE Joint Genome Institute (JGI-PGF)"/>
            <person name="Walter F."/>
            <person name="Albersmeier A."/>
            <person name="Kalinowski J."/>
            <person name="Ruckert C."/>
        </authorList>
    </citation>
    <scope>NUCLEOTIDE SEQUENCE</scope>
    <source>
        <strain evidence="9">CGMCC 1.12919</strain>
    </source>
</reference>
<comment type="catalytic activity">
    <reaction evidence="1">
        <text>Hydrolysis of terminal (1-&gt;4)-linked alpha-D-glucose residues successively from non-reducing ends of the chains with release of beta-D-glucose.</text>
        <dbReference type="EC" id="3.2.1.3"/>
    </reaction>
</comment>
<dbReference type="PANTHER" id="PTHR31616">
    <property type="entry name" value="TREHALASE"/>
    <property type="match status" value="1"/>
</dbReference>
<dbReference type="InterPro" id="IPR012341">
    <property type="entry name" value="6hp_glycosidase-like_sf"/>
</dbReference>
<keyword evidence="6" id="KW-0326">Glycosidase</keyword>
<proteinExistence type="inferred from homology"/>
<protein>
    <recommendedName>
        <fullName evidence="3">glucan 1,4-alpha-glucosidase</fullName>
        <ecNumber evidence="3">3.2.1.3</ecNumber>
    </recommendedName>
</protein>
<dbReference type="Pfam" id="PF00723">
    <property type="entry name" value="Glyco_hydro_15"/>
    <property type="match status" value="1"/>
</dbReference>
<gene>
    <name evidence="9" type="ORF">GCM10010994_11480</name>
</gene>
<keyword evidence="7" id="KW-0624">Polysaccharide degradation</keyword>
<dbReference type="EC" id="3.2.1.3" evidence="3"/>
<keyword evidence="4" id="KW-0378">Hydrolase</keyword>
<dbReference type="EMBL" id="BMGG01000002">
    <property type="protein sequence ID" value="GGC54228.1"/>
    <property type="molecule type" value="Genomic_DNA"/>
</dbReference>
<dbReference type="RefSeq" id="WP_188608186.1">
    <property type="nucleotide sequence ID" value="NZ_BMGG01000002.1"/>
</dbReference>
<comment type="caution">
    <text evidence="9">The sequence shown here is derived from an EMBL/GenBank/DDBJ whole genome shotgun (WGS) entry which is preliminary data.</text>
</comment>
<sequence length="482" mass="51427">MADQAVASGGAQRTDDGLLAWIDGQYARASAKIFGAISATHLLKERPGFGRTMRPVKGSVLASPELSSYDPDPDYFFHWLRDSSLTMDALRHLVDDPAHGEAARTAFADYVGFSLGLTRLSGAARLAQGDPRDGVRPDFLQFVRASEDIAKAEGDYVLGDTRYNPDGTLDTISWPRPQFDGTAMRPLGLLRYRALPCAAANRAAIDELVGIDLDCTARRSAEPCFDLWEEEIGHHFYTRLIQCAALEAGVGWARTRGDAARADRYAAAAQVLSASLPGYWSERDGFYLSRLPGPDTSADKALDAAVILGTVHAERTAGDCSVLDPRTQATLLKLEALFAEDYAVNRDRPADCGLLLGRYRNDRYYAGGAYLMTTLAAAEFYYRLAATVGAGGPAADSSLHGELAAALGAVDGPPAVVKALIGRGDGILNAVRRFTPPDGSMAEQVDQTTGAPASAKNLTWSYGGFITAVVARRSAEAALPGA</sequence>
<evidence type="ECO:0000256" key="4">
    <source>
        <dbReference type="ARBA" id="ARBA00022801"/>
    </source>
</evidence>
<dbReference type="Proteomes" id="UP000637002">
    <property type="component" value="Unassembled WGS sequence"/>
</dbReference>
<evidence type="ECO:0000259" key="8">
    <source>
        <dbReference type="Pfam" id="PF00723"/>
    </source>
</evidence>
<dbReference type="GO" id="GO:0000272">
    <property type="term" value="P:polysaccharide catabolic process"/>
    <property type="evidence" value="ECO:0007669"/>
    <property type="project" value="UniProtKB-KW"/>
</dbReference>
<evidence type="ECO:0000256" key="5">
    <source>
        <dbReference type="ARBA" id="ARBA00023277"/>
    </source>
</evidence>
<comment type="similarity">
    <text evidence="2">Belongs to the glycosyl hydrolase 15 family.</text>
</comment>
<keyword evidence="10" id="KW-1185">Reference proteome</keyword>
<accession>A0A916U0C0</accession>
<organism evidence="9 10">
    <name type="scientific">Chelatococcus reniformis</name>
    <dbReference type="NCBI Taxonomy" id="1494448"/>
    <lineage>
        <taxon>Bacteria</taxon>
        <taxon>Pseudomonadati</taxon>
        <taxon>Pseudomonadota</taxon>
        <taxon>Alphaproteobacteria</taxon>
        <taxon>Hyphomicrobiales</taxon>
        <taxon>Chelatococcaceae</taxon>
        <taxon>Chelatococcus</taxon>
    </lineage>
</organism>
<dbReference type="SUPFAM" id="SSF48208">
    <property type="entry name" value="Six-hairpin glycosidases"/>
    <property type="match status" value="1"/>
</dbReference>
<dbReference type="AlphaFoldDB" id="A0A916U0C0"/>
<name>A0A916U0C0_9HYPH</name>
<reference evidence="9" key="2">
    <citation type="submission" date="2020-09" db="EMBL/GenBank/DDBJ databases">
        <authorList>
            <person name="Sun Q."/>
            <person name="Zhou Y."/>
        </authorList>
    </citation>
    <scope>NUCLEOTIDE SEQUENCE</scope>
    <source>
        <strain evidence="9">CGMCC 1.12919</strain>
    </source>
</reference>
<evidence type="ECO:0000256" key="1">
    <source>
        <dbReference type="ARBA" id="ARBA00001863"/>
    </source>
</evidence>
<evidence type="ECO:0000256" key="6">
    <source>
        <dbReference type="ARBA" id="ARBA00023295"/>
    </source>
</evidence>
<evidence type="ECO:0000256" key="7">
    <source>
        <dbReference type="ARBA" id="ARBA00023326"/>
    </source>
</evidence>
<feature type="domain" description="GH15-like" evidence="8">
    <location>
        <begin position="52"/>
        <end position="469"/>
    </location>
</feature>
<dbReference type="InterPro" id="IPR008928">
    <property type="entry name" value="6-hairpin_glycosidase_sf"/>
</dbReference>
<evidence type="ECO:0000256" key="2">
    <source>
        <dbReference type="ARBA" id="ARBA00006188"/>
    </source>
</evidence>
<evidence type="ECO:0000256" key="3">
    <source>
        <dbReference type="ARBA" id="ARBA00012593"/>
    </source>
</evidence>
<evidence type="ECO:0000313" key="9">
    <source>
        <dbReference type="EMBL" id="GGC54228.1"/>
    </source>
</evidence>
<dbReference type="Gene3D" id="1.50.10.10">
    <property type="match status" value="1"/>
</dbReference>
<dbReference type="PANTHER" id="PTHR31616:SF9">
    <property type="entry name" value="GLUCOAMYLASE, INTRACELLULAR SPORULATION-SPECIFIC"/>
    <property type="match status" value="1"/>
</dbReference>